<evidence type="ECO:0000256" key="2">
    <source>
        <dbReference type="ARBA" id="ARBA00007935"/>
    </source>
</evidence>
<evidence type="ECO:0000313" key="10">
    <source>
        <dbReference type="Proteomes" id="UP001157091"/>
    </source>
</evidence>
<comment type="similarity">
    <text evidence="2">Belongs to the binding-protein-dependent transport system permease family. FecCD subfamily.</text>
</comment>
<evidence type="ECO:0000256" key="8">
    <source>
        <dbReference type="SAM" id="Phobius"/>
    </source>
</evidence>
<dbReference type="CDD" id="cd06550">
    <property type="entry name" value="TM_ABC_iron-siderophores_like"/>
    <property type="match status" value="1"/>
</dbReference>
<feature type="transmembrane region" description="Helical" evidence="8">
    <location>
        <begin position="326"/>
        <end position="345"/>
    </location>
</feature>
<feature type="transmembrane region" description="Helical" evidence="8">
    <location>
        <begin position="29"/>
        <end position="49"/>
    </location>
</feature>
<dbReference type="EMBL" id="BSUK01000001">
    <property type="protein sequence ID" value="GMA23228.1"/>
    <property type="molecule type" value="Genomic_DNA"/>
</dbReference>
<dbReference type="Proteomes" id="UP001157091">
    <property type="component" value="Unassembled WGS sequence"/>
</dbReference>
<dbReference type="PANTHER" id="PTHR30472:SF24">
    <property type="entry name" value="FERRIC ENTEROBACTIN TRANSPORT SYSTEM PERMEASE PROTEIN FEPG"/>
    <property type="match status" value="1"/>
</dbReference>
<feature type="transmembrane region" description="Helical" evidence="8">
    <location>
        <begin position="257"/>
        <end position="284"/>
    </location>
</feature>
<keyword evidence="5 8" id="KW-0812">Transmembrane</keyword>
<dbReference type="InterPro" id="IPR000522">
    <property type="entry name" value="ABC_transptr_permease_BtuC"/>
</dbReference>
<accession>A0ABQ6HZV1</accession>
<dbReference type="InterPro" id="IPR037294">
    <property type="entry name" value="ABC_BtuC-like"/>
</dbReference>
<evidence type="ECO:0000256" key="4">
    <source>
        <dbReference type="ARBA" id="ARBA00022475"/>
    </source>
</evidence>
<protein>
    <submittedName>
        <fullName evidence="9">Iron-enterobactin transporter permease</fullName>
    </submittedName>
</protein>
<feature type="transmembrane region" description="Helical" evidence="8">
    <location>
        <begin position="140"/>
        <end position="159"/>
    </location>
</feature>
<comment type="subcellular location">
    <subcellularLocation>
        <location evidence="1">Cell membrane</location>
        <topology evidence="1">Multi-pass membrane protein</topology>
    </subcellularLocation>
</comment>
<name>A0ABQ6HZV1_9MICO</name>
<proteinExistence type="inferred from homology"/>
<feature type="transmembrane region" description="Helical" evidence="8">
    <location>
        <begin position="114"/>
        <end position="134"/>
    </location>
</feature>
<evidence type="ECO:0000256" key="1">
    <source>
        <dbReference type="ARBA" id="ARBA00004651"/>
    </source>
</evidence>
<feature type="transmembrane region" description="Helical" evidence="8">
    <location>
        <begin position="84"/>
        <end position="102"/>
    </location>
</feature>
<keyword evidence="4" id="KW-1003">Cell membrane</keyword>
<evidence type="ECO:0000256" key="3">
    <source>
        <dbReference type="ARBA" id="ARBA00022448"/>
    </source>
</evidence>
<dbReference type="RefSeq" id="WP_284292294.1">
    <property type="nucleotide sequence ID" value="NZ_BSUK01000001.1"/>
</dbReference>
<keyword evidence="3" id="KW-0813">Transport</keyword>
<dbReference type="SUPFAM" id="SSF81345">
    <property type="entry name" value="ABC transporter involved in vitamin B12 uptake, BtuC"/>
    <property type="match status" value="1"/>
</dbReference>
<evidence type="ECO:0000256" key="7">
    <source>
        <dbReference type="ARBA" id="ARBA00023136"/>
    </source>
</evidence>
<keyword evidence="6 8" id="KW-1133">Transmembrane helix</keyword>
<keyword evidence="7 8" id="KW-0472">Membrane</keyword>
<evidence type="ECO:0000256" key="5">
    <source>
        <dbReference type="ARBA" id="ARBA00022692"/>
    </source>
</evidence>
<dbReference type="PANTHER" id="PTHR30472">
    <property type="entry name" value="FERRIC ENTEROBACTIN TRANSPORT SYSTEM PERMEASE PROTEIN"/>
    <property type="match status" value="1"/>
</dbReference>
<reference evidence="10" key="1">
    <citation type="journal article" date="2019" name="Int. J. Syst. Evol. Microbiol.">
        <title>The Global Catalogue of Microorganisms (GCM) 10K type strain sequencing project: providing services to taxonomists for standard genome sequencing and annotation.</title>
        <authorList>
            <consortium name="The Broad Institute Genomics Platform"/>
            <consortium name="The Broad Institute Genome Sequencing Center for Infectious Disease"/>
            <person name="Wu L."/>
            <person name="Ma J."/>
        </authorList>
    </citation>
    <scope>NUCLEOTIDE SEQUENCE [LARGE SCALE GENOMIC DNA]</scope>
    <source>
        <strain evidence="10">NBRC 106348</strain>
    </source>
</reference>
<dbReference type="Pfam" id="PF01032">
    <property type="entry name" value="FecCD"/>
    <property type="match status" value="1"/>
</dbReference>
<feature type="transmembrane region" description="Helical" evidence="8">
    <location>
        <begin position="214"/>
        <end position="232"/>
    </location>
</feature>
<organism evidence="9 10">
    <name type="scientific">Luteimicrobium album</name>
    <dbReference type="NCBI Taxonomy" id="1054550"/>
    <lineage>
        <taxon>Bacteria</taxon>
        <taxon>Bacillati</taxon>
        <taxon>Actinomycetota</taxon>
        <taxon>Actinomycetes</taxon>
        <taxon>Micrococcales</taxon>
        <taxon>Luteimicrobium</taxon>
    </lineage>
</organism>
<keyword evidence="10" id="KW-1185">Reference proteome</keyword>
<feature type="transmembrane region" description="Helical" evidence="8">
    <location>
        <begin position="166"/>
        <end position="188"/>
    </location>
</feature>
<evidence type="ECO:0000313" key="9">
    <source>
        <dbReference type="EMBL" id="GMA23228.1"/>
    </source>
</evidence>
<sequence length="351" mass="36002">MSAPAAAPAVARTHVVRLPGFSTRVHPRTVLVCGILAAVVVVLFLVSLATGDYRLTLGQVTSALTGHADGLVRTVVLDWRLPRATLALLFGAALGLGGAVFQSLTRNPLGSPDIIGFDSGAYTGALVVMLWWHGGVGQQTTAAVVGGLATACAVYLLAYRRGVQGFRLIIVGIGVSAMLGAFNTWLILTSRLQDAMGAAAFGAGSLNEVGYGQLWAALAVLGVLVPAVLALGRRMRLLEMGDDAARQLGVPAEPTRLLLVAVGVGLTATVTAIAGPIAFVALVAPQVARRLVASPGTTLVGSALTGAVLLQSADWTAQHLVPTTPLPVGVVTVVLGGSYFVWLLVKEGIRS</sequence>
<gene>
    <name evidence="9" type="primary">fepG</name>
    <name evidence="9" type="ORF">GCM10025864_09870</name>
</gene>
<evidence type="ECO:0000256" key="6">
    <source>
        <dbReference type="ARBA" id="ARBA00022989"/>
    </source>
</evidence>
<dbReference type="Gene3D" id="1.10.3470.10">
    <property type="entry name" value="ABC transporter involved in vitamin B12 uptake, BtuC"/>
    <property type="match status" value="1"/>
</dbReference>
<comment type="caution">
    <text evidence="9">The sequence shown here is derived from an EMBL/GenBank/DDBJ whole genome shotgun (WGS) entry which is preliminary data.</text>
</comment>